<dbReference type="EMBL" id="CAJOBP010071395">
    <property type="protein sequence ID" value="CAF4884330.1"/>
    <property type="molecule type" value="Genomic_DNA"/>
</dbReference>
<name>A0A821TZG7_9BILA</name>
<evidence type="ECO:0000313" key="1">
    <source>
        <dbReference type="EMBL" id="CAF4884330.1"/>
    </source>
</evidence>
<feature type="non-terminal residue" evidence="1">
    <location>
        <position position="1"/>
    </location>
</feature>
<accession>A0A821TZG7</accession>
<dbReference type="AlphaFoldDB" id="A0A821TZG7"/>
<reference evidence="1" key="1">
    <citation type="submission" date="2021-02" db="EMBL/GenBank/DDBJ databases">
        <authorList>
            <person name="Nowell W R."/>
        </authorList>
    </citation>
    <scope>NUCLEOTIDE SEQUENCE</scope>
</reference>
<dbReference type="Proteomes" id="UP000663873">
    <property type="component" value="Unassembled WGS sequence"/>
</dbReference>
<gene>
    <name evidence="1" type="ORF">UJA718_LOCUS44830</name>
</gene>
<proteinExistence type="predicted"/>
<protein>
    <submittedName>
        <fullName evidence="1">Uncharacterized protein</fullName>
    </submittedName>
</protein>
<evidence type="ECO:0000313" key="2">
    <source>
        <dbReference type="Proteomes" id="UP000663873"/>
    </source>
</evidence>
<organism evidence="1 2">
    <name type="scientific">Rotaria socialis</name>
    <dbReference type="NCBI Taxonomy" id="392032"/>
    <lineage>
        <taxon>Eukaryota</taxon>
        <taxon>Metazoa</taxon>
        <taxon>Spiralia</taxon>
        <taxon>Gnathifera</taxon>
        <taxon>Rotifera</taxon>
        <taxon>Eurotatoria</taxon>
        <taxon>Bdelloidea</taxon>
        <taxon>Philodinida</taxon>
        <taxon>Philodinidae</taxon>
        <taxon>Rotaria</taxon>
    </lineage>
</organism>
<sequence length="38" mass="4581">MGTTYENRNRLIQEYIDSFKSFEETLSKANEGIEFYKK</sequence>
<keyword evidence="2" id="KW-1185">Reference proteome</keyword>
<comment type="caution">
    <text evidence="1">The sequence shown here is derived from an EMBL/GenBank/DDBJ whole genome shotgun (WGS) entry which is preliminary data.</text>
</comment>